<gene>
    <name evidence="3" type="ORF">CRYO30217_02396</name>
</gene>
<dbReference type="AlphaFoldDB" id="A0A916JNP2"/>
<evidence type="ECO:0000313" key="3">
    <source>
        <dbReference type="EMBL" id="CAG5084170.1"/>
    </source>
</evidence>
<keyword evidence="4" id="KW-1185">Reference proteome</keyword>
<evidence type="ECO:0008006" key="5">
    <source>
        <dbReference type="Google" id="ProtNLM"/>
    </source>
</evidence>
<keyword evidence="2" id="KW-1133">Transmembrane helix</keyword>
<accession>A0A916JNP2</accession>
<proteinExistence type="predicted"/>
<protein>
    <recommendedName>
        <fullName evidence="5">HlyD family efflux transporter periplasmic adaptor subunit</fullName>
    </recommendedName>
</protein>
<evidence type="ECO:0000256" key="2">
    <source>
        <dbReference type="SAM" id="Phobius"/>
    </source>
</evidence>
<dbReference type="EMBL" id="OU015584">
    <property type="protein sequence ID" value="CAG5084170.1"/>
    <property type="molecule type" value="Genomic_DNA"/>
</dbReference>
<reference evidence="3" key="1">
    <citation type="submission" date="2021-04" db="EMBL/GenBank/DDBJ databases">
        <authorList>
            <person name="Rodrigo-Torres L."/>
            <person name="Arahal R. D."/>
            <person name="Lucena T."/>
        </authorList>
    </citation>
    <scope>NUCLEOTIDE SEQUENCE</scope>
    <source>
        <strain evidence="3">AS29M-1</strain>
    </source>
</reference>
<dbReference type="KEGG" id="ptan:CRYO30217_02396"/>
<feature type="transmembrane region" description="Helical" evidence="2">
    <location>
        <begin position="31"/>
        <end position="49"/>
    </location>
</feature>
<organism evidence="3 4">
    <name type="scientific">Parvicella tangerina</name>
    <dbReference type="NCBI Taxonomy" id="2829795"/>
    <lineage>
        <taxon>Bacteria</taxon>
        <taxon>Pseudomonadati</taxon>
        <taxon>Bacteroidota</taxon>
        <taxon>Flavobacteriia</taxon>
        <taxon>Flavobacteriales</taxon>
        <taxon>Parvicellaceae</taxon>
        <taxon>Parvicella</taxon>
    </lineage>
</organism>
<evidence type="ECO:0000313" key="4">
    <source>
        <dbReference type="Proteomes" id="UP000683507"/>
    </source>
</evidence>
<evidence type="ECO:0000256" key="1">
    <source>
        <dbReference type="SAM" id="Coils"/>
    </source>
</evidence>
<sequence>MKNIYFNRKDSVLRNLEEKPKQKKKVNWDKIVYFLILGLIIFFIFRYAFTRVLYVSAPGHVLFKSLVVRVPEDITIDVFYKFEGDDVIKGDTLFSYYSYEDQKAAFEQSLSGDLTGILDDKDNSTWKEKEVYQLNKNIQLNLIEIKEKQELINFYNTEIDKLVNEVILEISPKSKMDSYKKEVEKLELEILALQDENKVFQALIAELNSMSSAAIIEKDATLTSNYSTLGNGPVLRYYLAPTAGTITRLYKSDYEVALKSESILNMHEKKDIYIKAFFNQEDLAYFKEGDEVTIIFPDGEKSTGHIKRFYFATYRMPEEFQKKYESTTRAIAVDIFPIENESEIKWKAFYKMNVTVRVNKW</sequence>
<dbReference type="Proteomes" id="UP000683507">
    <property type="component" value="Chromosome"/>
</dbReference>
<keyword evidence="2" id="KW-0472">Membrane</keyword>
<name>A0A916JNP2_9FLAO</name>
<keyword evidence="2" id="KW-0812">Transmembrane</keyword>
<keyword evidence="1" id="KW-0175">Coiled coil</keyword>
<feature type="coiled-coil region" evidence="1">
    <location>
        <begin position="145"/>
        <end position="203"/>
    </location>
</feature>
<dbReference type="RefSeq" id="WP_258542626.1">
    <property type="nucleotide sequence ID" value="NZ_OU015584.1"/>
</dbReference>